<dbReference type="CDD" id="cd00051">
    <property type="entry name" value="EFh"/>
    <property type="match status" value="1"/>
</dbReference>
<dbReference type="InterPro" id="IPR050230">
    <property type="entry name" value="CALM/Myosin/TropC-like"/>
</dbReference>
<dbReference type="EMBL" id="LXFE01001656">
    <property type="protein sequence ID" value="OLL23412.1"/>
    <property type="molecule type" value="Genomic_DNA"/>
</dbReference>
<dbReference type="Pfam" id="PF13405">
    <property type="entry name" value="EF-hand_6"/>
    <property type="match status" value="1"/>
</dbReference>
<dbReference type="GO" id="GO:0005509">
    <property type="term" value="F:calcium ion binding"/>
    <property type="evidence" value="ECO:0007669"/>
    <property type="project" value="InterPro"/>
</dbReference>
<dbReference type="SMART" id="SM00054">
    <property type="entry name" value="EFh"/>
    <property type="match status" value="3"/>
</dbReference>
<name>A0A1U7LLL7_NEOID</name>
<dbReference type="Gene3D" id="1.10.238.10">
    <property type="entry name" value="EF-hand"/>
    <property type="match status" value="2"/>
</dbReference>
<comment type="caution">
    <text evidence="4">The sequence shown here is derived from an EMBL/GenBank/DDBJ whole genome shotgun (WGS) entry which is preliminary data.</text>
</comment>
<dbReference type="GO" id="GO:0071341">
    <property type="term" value="C:medial cortical node"/>
    <property type="evidence" value="ECO:0007669"/>
    <property type="project" value="EnsemblFungi"/>
</dbReference>
<keyword evidence="1" id="KW-0677">Repeat</keyword>
<dbReference type="GO" id="GO:0110085">
    <property type="term" value="C:mitotic actomyosin contractile ring"/>
    <property type="evidence" value="ECO:0007669"/>
    <property type="project" value="EnsemblFungi"/>
</dbReference>
<evidence type="ECO:0000313" key="5">
    <source>
        <dbReference type="EMBL" id="OLL23412.1"/>
    </source>
</evidence>
<dbReference type="GO" id="GO:0016460">
    <property type="term" value="C:myosin II complex"/>
    <property type="evidence" value="ECO:0007669"/>
    <property type="project" value="EnsemblFungi"/>
</dbReference>
<dbReference type="InterPro" id="IPR002048">
    <property type="entry name" value="EF_hand_dom"/>
</dbReference>
<dbReference type="OrthoDB" id="26525at2759"/>
<keyword evidence="6" id="KW-1185">Reference proteome</keyword>
<accession>A0A1U7LLL7</accession>
<dbReference type="InterPro" id="IPR018247">
    <property type="entry name" value="EF_Hand_1_Ca_BS"/>
</dbReference>
<sequence>MAAIRPSDAKLTDAFNLYDKKGNGRIPLKSLGDLLRSVGQNPTLREVADLEEEVGGDVDFATFRALASRPEAYGPASNPEDFARGFQVFDKDMTGYIGVGELRYVLTSLGEKLSDEEVDELLKGVNIGKNGEVNYQEFVRMILAG</sequence>
<proteinExistence type="predicted"/>
<dbReference type="AlphaFoldDB" id="A0A1U7LLL7"/>
<keyword evidence="2" id="KW-0106">Calcium</keyword>
<dbReference type="PROSITE" id="PS50222">
    <property type="entry name" value="EF_HAND_2"/>
    <property type="match status" value="2"/>
</dbReference>
<dbReference type="EMBL" id="LXFE01001656">
    <property type="protein sequence ID" value="OLL23411.1"/>
    <property type="molecule type" value="Genomic_DNA"/>
</dbReference>
<dbReference type="FunFam" id="1.10.238.10:FF:000001">
    <property type="entry name" value="Calmodulin 1"/>
    <property type="match status" value="1"/>
</dbReference>
<evidence type="ECO:0000313" key="4">
    <source>
        <dbReference type="EMBL" id="OLL23411.1"/>
    </source>
</evidence>
<evidence type="ECO:0000259" key="3">
    <source>
        <dbReference type="PROSITE" id="PS50222"/>
    </source>
</evidence>
<evidence type="ECO:0000256" key="2">
    <source>
        <dbReference type="ARBA" id="ARBA00022837"/>
    </source>
</evidence>
<dbReference type="GO" id="GO:1903475">
    <property type="term" value="P:mitotic actomyosin contractile ring assembly"/>
    <property type="evidence" value="ECO:0007669"/>
    <property type="project" value="EnsemblFungi"/>
</dbReference>
<feature type="domain" description="EF-hand" evidence="3">
    <location>
        <begin position="6"/>
        <end position="41"/>
    </location>
</feature>
<gene>
    <name evidence="4" type="ORF">NEOLI_004741</name>
</gene>
<dbReference type="PANTHER" id="PTHR23048">
    <property type="entry name" value="MYOSIN LIGHT CHAIN 1, 3"/>
    <property type="match status" value="1"/>
</dbReference>
<dbReference type="Proteomes" id="UP000186594">
    <property type="component" value="Unassembled WGS sequence"/>
</dbReference>
<evidence type="ECO:0000313" key="6">
    <source>
        <dbReference type="Proteomes" id="UP000186594"/>
    </source>
</evidence>
<dbReference type="InterPro" id="IPR011992">
    <property type="entry name" value="EF-hand-dom_pair"/>
</dbReference>
<dbReference type="PANTHER" id="PTHR23048:SF0">
    <property type="entry name" value="CALMODULIN LIKE 3"/>
    <property type="match status" value="1"/>
</dbReference>
<dbReference type="PROSITE" id="PS00018">
    <property type="entry name" value="EF_HAND_1"/>
    <property type="match status" value="1"/>
</dbReference>
<organism evidence="4 6">
    <name type="scientific">Neolecta irregularis (strain DAH-3)</name>
    <dbReference type="NCBI Taxonomy" id="1198029"/>
    <lineage>
        <taxon>Eukaryota</taxon>
        <taxon>Fungi</taxon>
        <taxon>Dikarya</taxon>
        <taxon>Ascomycota</taxon>
        <taxon>Taphrinomycotina</taxon>
        <taxon>Neolectales</taxon>
        <taxon>Neolectaceae</taxon>
        <taxon>Neolecta</taxon>
    </lineage>
</organism>
<dbReference type="STRING" id="1198029.A0A1U7LLL7"/>
<evidence type="ECO:0000256" key="1">
    <source>
        <dbReference type="ARBA" id="ARBA00022737"/>
    </source>
</evidence>
<reference evidence="4 6" key="1">
    <citation type="submission" date="2016-04" db="EMBL/GenBank/DDBJ databases">
        <title>Evolutionary innovation and constraint leading to complex multicellularity in the Ascomycota.</title>
        <authorList>
            <person name="Cisse O."/>
            <person name="Nguyen A."/>
            <person name="Hewitt D.A."/>
            <person name="Jedd G."/>
            <person name="Stajich J.E."/>
        </authorList>
    </citation>
    <scope>NUCLEOTIDE SEQUENCE [LARGE SCALE GENOMIC DNA]</scope>
    <source>
        <strain evidence="4 6">DAH-3</strain>
    </source>
</reference>
<dbReference type="Pfam" id="PF13499">
    <property type="entry name" value="EF-hand_7"/>
    <property type="match status" value="1"/>
</dbReference>
<protein>
    <submittedName>
        <fullName evidence="4">Myosin regulatory light chain cdc4 isoform A</fullName>
    </submittedName>
    <submittedName>
        <fullName evidence="5">Myosin regulatory light chain cdc4 isoform B</fullName>
    </submittedName>
</protein>
<dbReference type="OMA" id="HDQASTN"/>
<dbReference type="SUPFAM" id="SSF47473">
    <property type="entry name" value="EF-hand"/>
    <property type="match status" value="1"/>
</dbReference>
<feature type="domain" description="EF-hand" evidence="3">
    <location>
        <begin position="77"/>
        <end position="112"/>
    </location>
</feature>